<sequence>MEQAAPDPERLLQPAPLEPLSHPDAGLESMVGEETKGARDEGPGDGTMTENNFSLKKIEISVSEAEKRTGRNAMNMQETYTAYLIETRSVEHSDGQSVLTDSLWRRYSEFELLRNYLLVYYPHIVVPPLPEKRAEFVWHKLSADNMDPDFVERRRIGLENFLLRVASHPILCRDKIFYLFLTQEGNWKETVNETGFQLKADSRLKALNATFRVKNPDKRFIELKHYSDELQSVISHLLRVRARVADRLYGVYKVHGNYGRVFSEWSAIEKEMGDGLQSAGHHMDVYAASIDDILEDEEHYADQLKEYLFYAEALRAVCRKHELTQYDLETAAQDLAAKKQQCEELATGTVRTFSLKGMTTKLFGQETPEQREARIKMLEEQIKEGEQQLKSKNLEGREFVKNAWADIERFKEQKNHDLKEALISYAVMQISMCKKVGFGFSEGLRYALWRSPYISQETIHDSYEELNPTDRPAIFLFCYSSASIVFSISSEHFEEDSFSVNPTKETTALANNSTAAWQLYLSMNIDDKLEGLFLKCGGIDEMQSSRAMVVMGGVSGQSTVSGELQESVLQDRSMPHQEILAADEVLQESEMRQQDMIPHDELMVHEETVKNDEEQMETHERLPQGLQYALNVPISVKQEITFTDVSEQLMRDKKQIREPVDLQKKKKRKQRSPAKILTINEDGSLGLKTPKSHVCEHCNAAFRTNYHLQRHVFIHTGEKPFQCSQCDMRFIQKYLLQRHEKIHTGEKPFRCDECGMRFIQKYHMERHKRTHSGEKPYQCEYCLQYFSRTDRVLKHKRMCHENHDKKLNRCAIKGGLLTSEEDSGFSTSPKDNSLPKKKRQKTEKKSSGMDKESSLDKSDLKKDKNDYLPLYSSSTKVKDEYMVAEYAVEMPHSSVGGAHLEDASGEIHPPKLVLKKINSKRSLKQPLEQNQTISPLSTYEESKVSKYAFELVDKQALLDSEGNADIDQVDNLQEGPSKPVHSSTNYDDAMQFLKKKRYLQAASNNSREYALNVGTIASQPSVTQAAVASVIDESATASILDSQALNVEIKSNHDKNVIPDEVLQTLLDHYSHKANGQHEISFSVADTEVTSSISINSSEVPEVTQSENVGSSSQASSSDKANMLQEYSKFLQQALDRTSQNDAYLNSPSLNFVTDNQTLPNQPAFSSIDKQVYAAMPINSFRSGMNSPLRTTPDKSHFGLIVGDSQHSFPFSGDETNHASATSTQDFLDQVTSQKKAEAQPVHQAYQMSSFEQPFRAPYHGSRAGIATQFSTANGQVNLRGPGTSAEFPEFPLVNVNDNRAGMTSSPDATTGQTFG</sequence>
<feature type="domain" description="C2H2-type" evidence="23">
    <location>
        <begin position="693"/>
        <end position="720"/>
    </location>
</feature>
<dbReference type="SMART" id="SM00312">
    <property type="entry name" value="PX"/>
    <property type="match status" value="1"/>
</dbReference>
<feature type="domain" description="C2H2-type" evidence="23">
    <location>
        <begin position="721"/>
        <end position="748"/>
    </location>
</feature>
<evidence type="ECO:0000256" key="21">
    <source>
        <dbReference type="PROSITE-ProRule" id="PRU00042"/>
    </source>
</evidence>
<dbReference type="InterPro" id="IPR036871">
    <property type="entry name" value="PX_dom_sf"/>
</dbReference>
<dbReference type="FunFam" id="3.30.160.60:FF:000042">
    <property type="entry name" value="Zinc finger protein 148"/>
    <property type="match status" value="2"/>
</dbReference>
<dbReference type="Gene3D" id="1.20.1270.60">
    <property type="entry name" value="Arfaptin homology (AH) domain/BAR domain"/>
    <property type="match status" value="1"/>
</dbReference>
<dbReference type="Pfam" id="PF00096">
    <property type="entry name" value="zf-C2H2"/>
    <property type="match status" value="3"/>
</dbReference>
<evidence type="ECO:0000313" key="25">
    <source>
        <dbReference type="EMBL" id="KAI4548321.1"/>
    </source>
</evidence>
<dbReference type="GO" id="GO:0005886">
    <property type="term" value="C:plasma membrane"/>
    <property type="evidence" value="ECO:0007669"/>
    <property type="project" value="TreeGrafter"/>
</dbReference>
<keyword evidence="10" id="KW-0862">Zinc</keyword>
<evidence type="ECO:0000256" key="6">
    <source>
        <dbReference type="ARBA" id="ARBA00022553"/>
    </source>
</evidence>
<comment type="subcellular location">
    <subcellularLocation>
        <location evidence="1">Nucleus</location>
    </subcellularLocation>
</comment>
<evidence type="ECO:0000256" key="18">
    <source>
        <dbReference type="ARBA" id="ARBA00060069"/>
    </source>
</evidence>
<dbReference type="InterPro" id="IPR034902">
    <property type="entry name" value="PX_SNX4"/>
</dbReference>
<feature type="domain" description="PX" evidence="24">
    <location>
        <begin position="61"/>
        <end position="187"/>
    </location>
</feature>
<evidence type="ECO:0000256" key="4">
    <source>
        <dbReference type="ARBA" id="ARBA00022491"/>
    </source>
</evidence>
<evidence type="ECO:0000256" key="19">
    <source>
        <dbReference type="ARBA" id="ARBA00064837"/>
    </source>
</evidence>
<keyword evidence="6" id="KW-0597">Phosphoprotein</keyword>
<evidence type="ECO:0000256" key="20">
    <source>
        <dbReference type="ARBA" id="ARBA00067481"/>
    </source>
</evidence>
<name>A0AAD4YIM8_OVIAM</name>
<evidence type="ECO:0000256" key="16">
    <source>
        <dbReference type="ARBA" id="ARBA00023163"/>
    </source>
</evidence>
<reference evidence="25" key="1">
    <citation type="submission" date="2022-03" db="EMBL/GenBank/DDBJ databases">
        <title>Genomic analyses of argali, domestic sheep and their hybrids provide insights into chromosomal evolution, heterosis and genetic basis of agronomic traits.</title>
        <authorList>
            <person name="Li M."/>
        </authorList>
    </citation>
    <scope>NUCLEOTIDE SEQUENCE</scope>
    <source>
        <strain evidence="25">CAU-MHL-2022a</strain>
        <tissue evidence="25">Skin</tissue>
    </source>
</reference>
<keyword evidence="12" id="KW-0813">Transport</keyword>
<evidence type="ECO:0000256" key="3">
    <source>
        <dbReference type="ARBA" id="ARBA00010883"/>
    </source>
</evidence>
<keyword evidence="4" id="KW-0678">Repressor</keyword>
<evidence type="ECO:0000256" key="11">
    <source>
        <dbReference type="ARBA" id="ARBA00022843"/>
    </source>
</evidence>
<keyword evidence="8" id="KW-0677">Repeat</keyword>
<dbReference type="Gene3D" id="3.30.1520.10">
    <property type="entry name" value="Phox-like domain"/>
    <property type="match status" value="1"/>
</dbReference>
<dbReference type="Pfam" id="PF00787">
    <property type="entry name" value="PX"/>
    <property type="match status" value="1"/>
</dbReference>
<gene>
    <name evidence="25" type="ORF">MG293_000651</name>
</gene>
<dbReference type="InterPro" id="IPR036236">
    <property type="entry name" value="Znf_C2H2_sf"/>
</dbReference>
<evidence type="ECO:0000256" key="2">
    <source>
        <dbReference type="ARBA" id="ARBA00006991"/>
    </source>
</evidence>
<keyword evidence="16" id="KW-0804">Transcription</keyword>
<feature type="compositionally biased region" description="Polar residues" evidence="22">
    <location>
        <begin position="1097"/>
        <end position="1110"/>
    </location>
</feature>
<protein>
    <recommendedName>
        <fullName evidence="20">Zinc finger protein 148</fullName>
    </recommendedName>
</protein>
<evidence type="ECO:0000313" key="26">
    <source>
        <dbReference type="Proteomes" id="UP001214576"/>
    </source>
</evidence>
<feature type="compositionally biased region" description="Basic and acidic residues" evidence="22">
    <location>
        <begin position="843"/>
        <end position="860"/>
    </location>
</feature>
<keyword evidence="13" id="KW-0007">Acetylation</keyword>
<dbReference type="SUPFAM" id="SSF64268">
    <property type="entry name" value="PX domain"/>
    <property type="match status" value="1"/>
</dbReference>
<feature type="region of interest" description="Disordered" evidence="22">
    <location>
        <begin position="1"/>
        <end position="55"/>
    </location>
</feature>
<dbReference type="CDD" id="cd07622">
    <property type="entry name" value="BAR_SNX4"/>
    <property type="match status" value="1"/>
</dbReference>
<evidence type="ECO:0000256" key="5">
    <source>
        <dbReference type="ARBA" id="ARBA00022499"/>
    </source>
</evidence>
<evidence type="ECO:0000256" key="15">
    <source>
        <dbReference type="ARBA" id="ARBA00023125"/>
    </source>
</evidence>
<evidence type="ECO:0000256" key="22">
    <source>
        <dbReference type="SAM" id="MobiDB-lite"/>
    </source>
</evidence>
<accession>A0AAD4YIM8</accession>
<comment type="function">
    <text evidence="18">Involved in transcriptional regulation. Represses the transcription of a number of genes including gastrin, stromelysin and enolase. Binds to the G-rich box in the enhancer region of these genes.</text>
</comment>
<proteinExistence type="inferred from homology"/>
<comment type="subunit">
    <text evidence="19">Interacts with HNRNPDL. Interacts with the 5FMC complex; the interaction requires association with CHTOP. Interacts with CAVIN1.</text>
</comment>
<dbReference type="CDD" id="cd06864">
    <property type="entry name" value="PX_SNX4"/>
    <property type="match status" value="1"/>
</dbReference>
<evidence type="ECO:0000259" key="23">
    <source>
        <dbReference type="PROSITE" id="PS50157"/>
    </source>
</evidence>
<keyword evidence="14" id="KW-0805">Transcription regulation</keyword>
<dbReference type="PROSITE" id="PS50195">
    <property type="entry name" value="PX"/>
    <property type="match status" value="1"/>
</dbReference>
<comment type="similarity">
    <text evidence="3">Belongs to the sorting nexin family.</text>
</comment>
<keyword evidence="15" id="KW-0238">DNA-binding</keyword>
<dbReference type="GO" id="GO:0008270">
    <property type="term" value="F:zinc ion binding"/>
    <property type="evidence" value="ECO:0007669"/>
    <property type="project" value="UniProtKB-KW"/>
</dbReference>
<dbReference type="GO" id="GO:2000786">
    <property type="term" value="P:positive regulation of autophagosome assembly"/>
    <property type="evidence" value="ECO:0007669"/>
    <property type="project" value="TreeGrafter"/>
</dbReference>
<dbReference type="GO" id="GO:0005634">
    <property type="term" value="C:nucleus"/>
    <property type="evidence" value="ECO:0007669"/>
    <property type="project" value="UniProtKB-SubCell"/>
</dbReference>
<evidence type="ECO:0000259" key="24">
    <source>
        <dbReference type="PROSITE" id="PS50195"/>
    </source>
</evidence>
<dbReference type="PROSITE" id="PS50157">
    <property type="entry name" value="ZINC_FINGER_C2H2_2"/>
    <property type="match status" value="4"/>
</dbReference>
<evidence type="ECO:0000256" key="14">
    <source>
        <dbReference type="ARBA" id="ARBA00023015"/>
    </source>
</evidence>
<dbReference type="InterPro" id="IPR034783">
    <property type="entry name" value="SNX4"/>
</dbReference>
<comment type="caution">
    <text evidence="25">The sequence shown here is derived from an EMBL/GenBank/DDBJ whole genome shotgun (WGS) entry which is preliminary data.</text>
</comment>
<evidence type="ECO:0000256" key="7">
    <source>
        <dbReference type="ARBA" id="ARBA00022723"/>
    </source>
</evidence>
<dbReference type="PROSITE" id="PS00028">
    <property type="entry name" value="ZINC_FINGER_C2H2_1"/>
    <property type="match status" value="4"/>
</dbReference>
<dbReference type="Gene3D" id="3.30.160.60">
    <property type="entry name" value="Classic Zinc Finger"/>
    <property type="match status" value="4"/>
</dbReference>
<dbReference type="PANTHER" id="PTHR46596:SF1">
    <property type="entry name" value="SORTING NEXIN-4"/>
    <property type="match status" value="1"/>
</dbReference>
<dbReference type="InterPro" id="IPR037430">
    <property type="entry name" value="SNX4_BAR"/>
</dbReference>
<feature type="domain" description="C2H2-type" evidence="23">
    <location>
        <begin position="777"/>
        <end position="805"/>
    </location>
</feature>
<keyword evidence="26" id="KW-1185">Reference proteome</keyword>
<keyword evidence="9 21" id="KW-0863">Zinc-finger</keyword>
<dbReference type="InterPro" id="IPR027267">
    <property type="entry name" value="AH/BAR_dom_sf"/>
</dbReference>
<feature type="region of interest" description="Disordered" evidence="22">
    <location>
        <begin position="820"/>
        <end position="860"/>
    </location>
</feature>
<keyword evidence="5" id="KW-1017">Isopeptide bond</keyword>
<dbReference type="GO" id="GO:0032266">
    <property type="term" value="F:phosphatidylinositol-3-phosphate binding"/>
    <property type="evidence" value="ECO:0007669"/>
    <property type="project" value="TreeGrafter"/>
</dbReference>
<evidence type="ECO:0000256" key="10">
    <source>
        <dbReference type="ARBA" id="ARBA00022833"/>
    </source>
</evidence>
<evidence type="ECO:0000256" key="1">
    <source>
        <dbReference type="ARBA" id="ARBA00004123"/>
    </source>
</evidence>
<keyword evidence="17" id="KW-0539">Nucleus</keyword>
<dbReference type="GO" id="GO:0000976">
    <property type="term" value="F:transcription cis-regulatory region binding"/>
    <property type="evidence" value="ECO:0007669"/>
    <property type="project" value="UniProtKB-ARBA"/>
</dbReference>
<evidence type="ECO:0000256" key="12">
    <source>
        <dbReference type="ARBA" id="ARBA00022927"/>
    </source>
</evidence>
<dbReference type="SMART" id="SM00355">
    <property type="entry name" value="ZnF_C2H2"/>
    <property type="match status" value="4"/>
</dbReference>
<dbReference type="FunFam" id="3.30.1520.10:FF:000031">
    <property type="entry name" value="Sorting nexin 4"/>
    <property type="match status" value="1"/>
</dbReference>
<comment type="similarity">
    <text evidence="2">Belongs to the krueppel C2H2-type zinc-finger protein family.</text>
</comment>
<dbReference type="FunFam" id="3.30.160.60:FF:000067">
    <property type="entry name" value="Vascular endothelial zinc finger 1"/>
    <property type="match status" value="1"/>
</dbReference>
<evidence type="ECO:0000256" key="8">
    <source>
        <dbReference type="ARBA" id="ARBA00022737"/>
    </source>
</evidence>
<keyword evidence="12" id="KW-0653">Protein transport</keyword>
<feature type="compositionally biased region" description="Basic and acidic residues" evidence="22">
    <location>
        <begin position="33"/>
        <end position="42"/>
    </location>
</feature>
<dbReference type="EMBL" id="JAKZEL010000001">
    <property type="protein sequence ID" value="KAI4548321.1"/>
    <property type="molecule type" value="Genomic_DNA"/>
</dbReference>
<dbReference type="GO" id="GO:0006357">
    <property type="term" value="P:regulation of transcription by RNA polymerase II"/>
    <property type="evidence" value="ECO:0007669"/>
    <property type="project" value="UniProtKB-ARBA"/>
</dbReference>
<dbReference type="GO" id="GO:0031201">
    <property type="term" value="C:SNARE complex"/>
    <property type="evidence" value="ECO:0007669"/>
    <property type="project" value="TreeGrafter"/>
</dbReference>
<evidence type="ECO:0000256" key="13">
    <source>
        <dbReference type="ARBA" id="ARBA00022990"/>
    </source>
</evidence>
<dbReference type="PANTHER" id="PTHR46596">
    <property type="entry name" value="SORTING NEXIN-4"/>
    <property type="match status" value="1"/>
</dbReference>
<evidence type="ECO:0000256" key="9">
    <source>
        <dbReference type="ARBA" id="ARBA00022771"/>
    </source>
</evidence>
<feature type="domain" description="C2H2-type" evidence="23">
    <location>
        <begin position="749"/>
        <end position="776"/>
    </location>
</feature>
<organism evidence="25 26">
    <name type="scientific">Ovis ammon polii</name>
    <dbReference type="NCBI Taxonomy" id="230172"/>
    <lineage>
        <taxon>Eukaryota</taxon>
        <taxon>Metazoa</taxon>
        <taxon>Chordata</taxon>
        <taxon>Craniata</taxon>
        <taxon>Vertebrata</taxon>
        <taxon>Euteleostomi</taxon>
        <taxon>Mammalia</taxon>
        <taxon>Eutheria</taxon>
        <taxon>Laurasiatheria</taxon>
        <taxon>Artiodactyla</taxon>
        <taxon>Ruminantia</taxon>
        <taxon>Pecora</taxon>
        <taxon>Bovidae</taxon>
        <taxon>Caprinae</taxon>
        <taxon>Ovis</taxon>
    </lineage>
</organism>
<dbReference type="Proteomes" id="UP001214576">
    <property type="component" value="Unassembled WGS sequence"/>
</dbReference>
<dbReference type="SUPFAM" id="SSF57667">
    <property type="entry name" value="beta-beta-alpha zinc fingers"/>
    <property type="match status" value="2"/>
</dbReference>
<dbReference type="InterPro" id="IPR001683">
    <property type="entry name" value="PX_dom"/>
</dbReference>
<evidence type="ECO:0000256" key="17">
    <source>
        <dbReference type="ARBA" id="ARBA00023242"/>
    </source>
</evidence>
<dbReference type="FunFam" id="3.30.160.60:FF:004830">
    <property type="match status" value="1"/>
</dbReference>
<feature type="region of interest" description="Disordered" evidence="22">
    <location>
        <begin position="1297"/>
        <end position="1316"/>
    </location>
</feature>
<dbReference type="GO" id="GO:0031901">
    <property type="term" value="C:early endosome membrane"/>
    <property type="evidence" value="ECO:0007669"/>
    <property type="project" value="TreeGrafter"/>
</dbReference>
<feature type="region of interest" description="Disordered" evidence="22">
    <location>
        <begin position="1097"/>
        <end position="1118"/>
    </location>
</feature>
<keyword evidence="11" id="KW-0832">Ubl conjugation</keyword>
<dbReference type="GO" id="GO:0015031">
    <property type="term" value="P:protein transport"/>
    <property type="evidence" value="ECO:0007669"/>
    <property type="project" value="UniProtKB-KW"/>
</dbReference>
<dbReference type="InterPro" id="IPR013087">
    <property type="entry name" value="Znf_C2H2_type"/>
</dbReference>
<keyword evidence="7" id="KW-0479">Metal-binding</keyword>